<comment type="caution">
    <text evidence="1">The sequence shown here is derived from an EMBL/GenBank/DDBJ whole genome shotgun (WGS) entry which is preliminary data.</text>
</comment>
<proteinExistence type="predicted"/>
<organism evidence="1 2">
    <name type="scientific">Kouleothrix aurantiaca</name>
    <dbReference type="NCBI Taxonomy" id="186479"/>
    <lineage>
        <taxon>Bacteria</taxon>
        <taxon>Bacillati</taxon>
        <taxon>Chloroflexota</taxon>
        <taxon>Chloroflexia</taxon>
        <taxon>Chloroflexales</taxon>
        <taxon>Roseiflexineae</taxon>
        <taxon>Roseiflexaceae</taxon>
        <taxon>Kouleothrix</taxon>
    </lineage>
</organism>
<protein>
    <submittedName>
        <fullName evidence="1">Uncharacterized protein</fullName>
    </submittedName>
</protein>
<evidence type="ECO:0000313" key="2">
    <source>
        <dbReference type="Proteomes" id="UP000050509"/>
    </source>
</evidence>
<reference evidence="1 2" key="1">
    <citation type="submission" date="2015-09" db="EMBL/GenBank/DDBJ databases">
        <title>Draft genome sequence of Kouleothrix aurantiaca JCM 19913.</title>
        <authorList>
            <person name="Hemp J."/>
        </authorList>
    </citation>
    <scope>NUCLEOTIDE SEQUENCE [LARGE SCALE GENOMIC DNA]</scope>
    <source>
        <strain evidence="1 2">COM-B</strain>
    </source>
</reference>
<dbReference type="Proteomes" id="UP000050509">
    <property type="component" value="Unassembled WGS sequence"/>
</dbReference>
<evidence type="ECO:0000313" key="1">
    <source>
        <dbReference type="EMBL" id="KPV49425.1"/>
    </source>
</evidence>
<gene>
    <name evidence="1" type="ORF">SE17_32710</name>
</gene>
<accession>A0A0P9FA64</accession>
<sequence>MAPTKQTKQIGKNISATLEGTTLTLVIDISKDYGLSSSGKSRIIASSEGNQAAPGDAEIKIGLNIYRRA</sequence>
<dbReference type="EMBL" id="LJCR01001976">
    <property type="protein sequence ID" value="KPV49425.1"/>
    <property type="molecule type" value="Genomic_DNA"/>
</dbReference>
<dbReference type="AlphaFoldDB" id="A0A0P9FA64"/>
<name>A0A0P9FA64_9CHLR</name>
<keyword evidence="2" id="KW-1185">Reference proteome</keyword>